<dbReference type="Pfam" id="PF13193">
    <property type="entry name" value="AMP-binding_C"/>
    <property type="match status" value="1"/>
</dbReference>
<dbReference type="NCBIfam" id="NF004837">
    <property type="entry name" value="PRK06187.1"/>
    <property type="match status" value="1"/>
</dbReference>
<accession>A0A1H2USW5</accession>
<evidence type="ECO:0000313" key="5">
    <source>
        <dbReference type="EMBL" id="SDW59201.1"/>
    </source>
</evidence>
<dbReference type="SUPFAM" id="SSF56801">
    <property type="entry name" value="Acetyl-CoA synthetase-like"/>
    <property type="match status" value="1"/>
</dbReference>
<keyword evidence="6" id="KW-1185">Reference proteome</keyword>
<dbReference type="OrthoDB" id="3172305at2"/>
<dbReference type="AlphaFoldDB" id="A0A1H2USW5"/>
<feature type="domain" description="AMP-dependent synthetase/ligase" evidence="3">
    <location>
        <begin position="21"/>
        <end position="384"/>
    </location>
</feature>
<evidence type="ECO:0000256" key="2">
    <source>
        <dbReference type="ARBA" id="ARBA00022598"/>
    </source>
</evidence>
<dbReference type="Gene3D" id="3.30.300.30">
    <property type="match status" value="1"/>
</dbReference>
<evidence type="ECO:0000259" key="3">
    <source>
        <dbReference type="Pfam" id="PF00501"/>
    </source>
</evidence>
<dbReference type="InterPro" id="IPR000873">
    <property type="entry name" value="AMP-dep_synth/lig_dom"/>
</dbReference>
<dbReference type="Pfam" id="PF00501">
    <property type="entry name" value="AMP-binding"/>
    <property type="match status" value="1"/>
</dbReference>
<dbReference type="PANTHER" id="PTHR43767:SF1">
    <property type="entry name" value="NONRIBOSOMAL PEPTIDE SYNTHASE PES1 (EUROFUNG)-RELATED"/>
    <property type="match status" value="1"/>
</dbReference>
<dbReference type="InterPro" id="IPR050237">
    <property type="entry name" value="ATP-dep_AMP-bd_enzyme"/>
</dbReference>
<protein>
    <submittedName>
        <fullName evidence="5">Long-chain acyl-CoA synthetase</fullName>
    </submittedName>
</protein>
<dbReference type="FunFam" id="3.30.300.30:FF:000008">
    <property type="entry name" value="2,3-dihydroxybenzoate-AMP ligase"/>
    <property type="match status" value="1"/>
</dbReference>
<proteinExistence type="inferred from homology"/>
<dbReference type="PANTHER" id="PTHR43767">
    <property type="entry name" value="LONG-CHAIN-FATTY-ACID--COA LIGASE"/>
    <property type="match status" value="1"/>
</dbReference>
<dbReference type="Gene3D" id="3.40.50.12780">
    <property type="entry name" value="N-terminal domain of ligase-like"/>
    <property type="match status" value="1"/>
</dbReference>
<sequence>MTEKTSLPTQRRTLDARLAFHAASRPEQTAILHDGNRTSYAQLHRESSRGACALRADGLGKGARVAYLGKESESYYELLFACAKSGVVLVPINWRLAADEAEYILRDSSAELLFVEQEFLPVAQQLLPELPELRKLVLLDCADPAGPTVAEWKESGAAAEEPSGSHTDDPIAQMYTSGTMGYPKGVVLAHRTFFAVRGLLDEHGLDWIDFKPGDRSLIGISGSHIGGIWWATQGFNAGITNVVIRSFTSGEALDLFRSSGITTACMVPAMLLMLLAEPGASSEDFATLRKTVYGGSPISESLLQRCIDTLKCDLAQIYGLTETGNTAVCLPPQDHVPGSPRLRAAGRPYPGVELRIIDEGGNPVGPGVIGEVCIKTPAHMLEYWRLPDATAGTLIDGWVHTGDAGYLDEDGYLFIQDRIKEMIIRSGENIYPAEVENAISAHPAVLDVAVVGVPDERWGEAVQAFIARRPGASVAPHEIRAFLRGRIADFKIPTKYEFIDAVPRNPSGKILRRVLRERFWGERERAVN</sequence>
<evidence type="ECO:0000259" key="4">
    <source>
        <dbReference type="Pfam" id="PF13193"/>
    </source>
</evidence>
<reference evidence="6" key="1">
    <citation type="submission" date="2016-10" db="EMBL/GenBank/DDBJ databases">
        <authorList>
            <person name="Varghese N."/>
            <person name="Submissions S."/>
        </authorList>
    </citation>
    <scope>NUCLEOTIDE SEQUENCE [LARGE SCALE GENOMIC DNA]</scope>
    <source>
        <strain evidence="6">CGMCC 4.3530</strain>
    </source>
</reference>
<dbReference type="EMBL" id="FNOK01000004">
    <property type="protein sequence ID" value="SDW59201.1"/>
    <property type="molecule type" value="Genomic_DNA"/>
</dbReference>
<keyword evidence="2" id="KW-0436">Ligase</keyword>
<dbReference type="InterPro" id="IPR025110">
    <property type="entry name" value="AMP-bd_C"/>
</dbReference>
<feature type="domain" description="AMP-binding enzyme C-terminal" evidence="4">
    <location>
        <begin position="434"/>
        <end position="509"/>
    </location>
</feature>
<comment type="similarity">
    <text evidence="1">Belongs to the ATP-dependent AMP-binding enzyme family.</text>
</comment>
<dbReference type="Proteomes" id="UP000199529">
    <property type="component" value="Unassembled WGS sequence"/>
</dbReference>
<name>A0A1H2USW5_9PSEU</name>
<dbReference type="STRING" id="418495.SAMN05216215_100478"/>
<gene>
    <name evidence="5" type="ORF">SAMN05216215_100478</name>
</gene>
<dbReference type="InterPro" id="IPR042099">
    <property type="entry name" value="ANL_N_sf"/>
</dbReference>
<dbReference type="GO" id="GO:0016878">
    <property type="term" value="F:acid-thiol ligase activity"/>
    <property type="evidence" value="ECO:0007669"/>
    <property type="project" value="UniProtKB-ARBA"/>
</dbReference>
<dbReference type="InterPro" id="IPR045851">
    <property type="entry name" value="AMP-bd_C_sf"/>
</dbReference>
<evidence type="ECO:0000313" key="6">
    <source>
        <dbReference type="Proteomes" id="UP000199529"/>
    </source>
</evidence>
<organism evidence="5 6">
    <name type="scientific">Saccharopolyspora shandongensis</name>
    <dbReference type="NCBI Taxonomy" id="418495"/>
    <lineage>
        <taxon>Bacteria</taxon>
        <taxon>Bacillati</taxon>
        <taxon>Actinomycetota</taxon>
        <taxon>Actinomycetes</taxon>
        <taxon>Pseudonocardiales</taxon>
        <taxon>Pseudonocardiaceae</taxon>
        <taxon>Saccharopolyspora</taxon>
    </lineage>
</organism>
<evidence type="ECO:0000256" key="1">
    <source>
        <dbReference type="ARBA" id="ARBA00006432"/>
    </source>
</evidence>
<dbReference type="RefSeq" id="WP_093261917.1">
    <property type="nucleotide sequence ID" value="NZ_FNOK01000004.1"/>
</dbReference>